<name>A0A9W4X429_9GLOM</name>
<proteinExistence type="predicted"/>
<comment type="caution">
    <text evidence="1">The sequence shown here is derived from an EMBL/GenBank/DDBJ whole genome shotgun (WGS) entry which is preliminary data.</text>
</comment>
<keyword evidence="2" id="KW-1185">Reference proteome</keyword>
<sequence length="58" mass="6944">DRFFKDDTLNNSIPFILSESSWKEIDIEMENNKKSMPLDFGRLPHNIWKNNAKCKEEE</sequence>
<dbReference type="OrthoDB" id="2412881at2759"/>
<reference evidence="1" key="1">
    <citation type="submission" date="2022-08" db="EMBL/GenBank/DDBJ databases">
        <authorList>
            <person name="Kallberg Y."/>
            <person name="Tangrot J."/>
            <person name="Rosling A."/>
        </authorList>
    </citation>
    <scope>NUCLEOTIDE SEQUENCE</scope>
    <source>
        <strain evidence="1">Wild A</strain>
    </source>
</reference>
<organism evidence="1 2">
    <name type="scientific">Funneliformis geosporum</name>
    <dbReference type="NCBI Taxonomy" id="1117311"/>
    <lineage>
        <taxon>Eukaryota</taxon>
        <taxon>Fungi</taxon>
        <taxon>Fungi incertae sedis</taxon>
        <taxon>Mucoromycota</taxon>
        <taxon>Glomeromycotina</taxon>
        <taxon>Glomeromycetes</taxon>
        <taxon>Glomerales</taxon>
        <taxon>Glomeraceae</taxon>
        <taxon>Funneliformis</taxon>
    </lineage>
</organism>
<accession>A0A9W4X429</accession>
<protein>
    <submittedName>
        <fullName evidence="1">6130_t:CDS:1</fullName>
    </submittedName>
</protein>
<evidence type="ECO:0000313" key="2">
    <source>
        <dbReference type="Proteomes" id="UP001153678"/>
    </source>
</evidence>
<gene>
    <name evidence="1" type="ORF">FWILDA_LOCUS19550</name>
</gene>
<evidence type="ECO:0000313" key="1">
    <source>
        <dbReference type="EMBL" id="CAI2200401.1"/>
    </source>
</evidence>
<dbReference type="AlphaFoldDB" id="A0A9W4X429"/>
<feature type="non-terminal residue" evidence="1">
    <location>
        <position position="1"/>
    </location>
</feature>
<dbReference type="Proteomes" id="UP001153678">
    <property type="component" value="Unassembled WGS sequence"/>
</dbReference>
<dbReference type="EMBL" id="CAMKVN010024255">
    <property type="protein sequence ID" value="CAI2200401.1"/>
    <property type="molecule type" value="Genomic_DNA"/>
</dbReference>